<dbReference type="EnsemblPlants" id="ORUFI08G11230.2">
    <property type="protein sequence ID" value="ORUFI08G11230.2"/>
    <property type="gene ID" value="ORUFI08G11230"/>
</dbReference>
<dbReference type="AlphaFoldDB" id="A0A0E0QH49"/>
<feature type="region of interest" description="Disordered" evidence="1">
    <location>
        <begin position="75"/>
        <end position="133"/>
    </location>
</feature>
<feature type="region of interest" description="Disordered" evidence="1">
    <location>
        <begin position="25"/>
        <end position="54"/>
    </location>
</feature>
<feature type="compositionally biased region" description="Low complexity" evidence="1">
    <location>
        <begin position="109"/>
        <end position="125"/>
    </location>
</feature>
<dbReference type="Gramene" id="ORUFI08G11230.2">
    <property type="protein sequence ID" value="ORUFI08G11230.2"/>
    <property type="gene ID" value="ORUFI08G11230"/>
</dbReference>
<evidence type="ECO:0000313" key="2">
    <source>
        <dbReference type="EnsemblPlants" id="ORUFI08G11230.2"/>
    </source>
</evidence>
<reference evidence="2" key="2">
    <citation type="submission" date="2015-06" db="UniProtKB">
        <authorList>
            <consortium name="EnsemblPlants"/>
        </authorList>
    </citation>
    <scope>IDENTIFICATION</scope>
</reference>
<dbReference type="HOGENOM" id="CLU_1186648_0_0_1"/>
<feature type="compositionally biased region" description="Pro residues" evidence="1">
    <location>
        <begin position="180"/>
        <end position="192"/>
    </location>
</feature>
<feature type="compositionally biased region" description="Basic and acidic residues" evidence="1">
    <location>
        <begin position="90"/>
        <end position="104"/>
    </location>
</feature>
<feature type="region of interest" description="Disordered" evidence="1">
    <location>
        <begin position="177"/>
        <end position="207"/>
    </location>
</feature>
<keyword evidence="3" id="KW-1185">Reference proteome</keyword>
<sequence>MCRTAVRQEFGNLLPTADDKLAIAATADPRAKPPAATSTHHLEPWGQPPPPTPFDGGIEELWVKLMGHLRDAANRLRVPQPSPPPPAAADDDKAREPTCRDGLRARVQGPASASTSRPATAASGRCSEAVEPATVDTAAPSRLHVVGGGGARAVLVPTLESAPFLVALTPEEIEEDIYAPPSPSLPSAPPSSSPSRRRPLPPVSATVLPPVACLPPARVGQKKMVSAGVLTNKE</sequence>
<evidence type="ECO:0000256" key="1">
    <source>
        <dbReference type="SAM" id="MobiDB-lite"/>
    </source>
</evidence>
<proteinExistence type="predicted"/>
<evidence type="ECO:0000313" key="3">
    <source>
        <dbReference type="Proteomes" id="UP000008022"/>
    </source>
</evidence>
<protein>
    <submittedName>
        <fullName evidence="2">Uncharacterized protein</fullName>
    </submittedName>
</protein>
<reference evidence="3" key="1">
    <citation type="submission" date="2013-06" db="EMBL/GenBank/DDBJ databases">
        <authorList>
            <person name="Zhao Q."/>
        </authorList>
    </citation>
    <scope>NUCLEOTIDE SEQUENCE</scope>
    <source>
        <strain evidence="3">cv. W1943</strain>
    </source>
</reference>
<name>A0A0E0QH49_ORYRU</name>
<dbReference type="Proteomes" id="UP000008022">
    <property type="component" value="Unassembled WGS sequence"/>
</dbReference>
<accession>A0A0E0QH49</accession>
<organism evidence="2 3">
    <name type="scientific">Oryza rufipogon</name>
    <name type="common">Brownbeard rice</name>
    <name type="synonym">Asian wild rice</name>
    <dbReference type="NCBI Taxonomy" id="4529"/>
    <lineage>
        <taxon>Eukaryota</taxon>
        <taxon>Viridiplantae</taxon>
        <taxon>Streptophyta</taxon>
        <taxon>Embryophyta</taxon>
        <taxon>Tracheophyta</taxon>
        <taxon>Spermatophyta</taxon>
        <taxon>Magnoliopsida</taxon>
        <taxon>Liliopsida</taxon>
        <taxon>Poales</taxon>
        <taxon>Poaceae</taxon>
        <taxon>BOP clade</taxon>
        <taxon>Oryzoideae</taxon>
        <taxon>Oryzeae</taxon>
        <taxon>Oryzinae</taxon>
        <taxon>Oryza</taxon>
    </lineage>
</organism>